<dbReference type="RefSeq" id="WP_014794748.1">
    <property type="nucleotide sequence ID" value="NC_018017.1"/>
</dbReference>
<keyword evidence="1" id="KW-0488">Methylation</keyword>
<dbReference type="GO" id="GO:0015627">
    <property type="term" value="C:type II protein secretion system complex"/>
    <property type="evidence" value="ECO:0007669"/>
    <property type="project" value="InterPro"/>
</dbReference>
<evidence type="ECO:0000256" key="1">
    <source>
        <dbReference type="ARBA" id="ARBA00022481"/>
    </source>
</evidence>
<evidence type="ECO:0000313" key="5">
    <source>
        <dbReference type="Proteomes" id="UP000006053"/>
    </source>
</evidence>
<name>I4ABD3_DESDJ</name>
<proteinExistence type="predicted"/>
<dbReference type="AlphaFoldDB" id="I4ABD3"/>
<dbReference type="HOGENOM" id="CLU_091705_2_2_9"/>
<dbReference type="Gene3D" id="3.30.700.10">
    <property type="entry name" value="Glycoprotein, Type 4 Pilin"/>
    <property type="match status" value="1"/>
</dbReference>
<dbReference type="eggNOG" id="COG4537">
    <property type="taxonomic scope" value="Bacteria"/>
</dbReference>
<feature type="transmembrane region" description="Helical" evidence="2">
    <location>
        <begin position="36"/>
        <end position="55"/>
    </location>
</feature>
<evidence type="ECO:0000313" key="4">
    <source>
        <dbReference type="EMBL" id="AFM01268.1"/>
    </source>
</evidence>
<evidence type="ECO:0000256" key="2">
    <source>
        <dbReference type="SAM" id="Phobius"/>
    </source>
</evidence>
<accession>I4ABD3</accession>
<dbReference type="STRING" id="756499.Desde_2968"/>
<reference evidence="5" key="1">
    <citation type="submission" date="2012-06" db="EMBL/GenBank/DDBJ databases">
        <title>Complete sequence of Desulfitobacterium dehalogenans ATCC 51507.</title>
        <authorList>
            <person name="Lucas S."/>
            <person name="Han J."/>
            <person name="Lapidus A."/>
            <person name="Cheng J.-F."/>
            <person name="Goodwin L."/>
            <person name="Pitluck S."/>
            <person name="Peters L."/>
            <person name="Ovchinnikova G."/>
            <person name="Teshima H."/>
            <person name="Detter J.C."/>
            <person name="Han C."/>
            <person name="Tapia R."/>
            <person name="Land M."/>
            <person name="Hauser L."/>
            <person name="Kyrpides N."/>
            <person name="Ivanova N."/>
            <person name="Pagani I."/>
            <person name="Kruse T."/>
            <person name="de Vos W.M."/>
            <person name="Smidt H."/>
            <person name="Woyke T."/>
        </authorList>
    </citation>
    <scope>NUCLEOTIDE SEQUENCE [LARGE SCALE GENOMIC DNA]</scope>
    <source>
        <strain evidence="5">ATCC 51507 / DSM 9161 / JW/IU-DC1</strain>
    </source>
</reference>
<gene>
    <name evidence="4" type="ordered locus">Desde_2968</name>
</gene>
<dbReference type="InterPro" id="IPR013545">
    <property type="entry name" value="T2SS_protein-GspG_C"/>
</dbReference>
<reference evidence="4 5" key="2">
    <citation type="journal article" date="2015" name="J. Bacteriol.">
        <title>Genomic, proteomic, and biochemical analysis of the organohalide respiratory pathway in Desulfitobacterium dehalogenans.</title>
        <authorList>
            <person name="Kruse T."/>
            <person name="van de Pas B.A."/>
            <person name="Atteia A."/>
            <person name="Krab K."/>
            <person name="Hagen W.R."/>
            <person name="Goodwin L."/>
            <person name="Chain P."/>
            <person name="Boeren S."/>
            <person name="Maphosa F."/>
            <person name="Schraa G."/>
            <person name="de Vos W.M."/>
            <person name="van der Oost J."/>
            <person name="Smidt H."/>
            <person name="Stams A.J."/>
        </authorList>
    </citation>
    <scope>NUCLEOTIDE SEQUENCE [LARGE SCALE GENOMIC DNA]</scope>
    <source>
        <strain evidence="5">ATCC 51507 / DSM 9161 / JW/IU-DC1</strain>
    </source>
</reference>
<protein>
    <submittedName>
        <fullName evidence="4">Competence protein ComGC</fullName>
    </submittedName>
</protein>
<dbReference type="OrthoDB" id="1798043at2"/>
<dbReference type="Pfam" id="PF08334">
    <property type="entry name" value="T2SSG"/>
    <property type="match status" value="1"/>
</dbReference>
<dbReference type="InterPro" id="IPR000983">
    <property type="entry name" value="Bac_GSPG_pilin"/>
</dbReference>
<keyword evidence="5" id="KW-1185">Reference proteome</keyword>
<dbReference type="InterPro" id="IPR045584">
    <property type="entry name" value="Pilin-like"/>
</dbReference>
<evidence type="ECO:0000259" key="3">
    <source>
        <dbReference type="Pfam" id="PF08334"/>
    </source>
</evidence>
<keyword evidence="2" id="KW-0812">Transmembrane</keyword>
<dbReference type="KEGG" id="ddh:Desde_2968"/>
<dbReference type="EMBL" id="CP003348">
    <property type="protein sequence ID" value="AFM01268.1"/>
    <property type="molecule type" value="Genomic_DNA"/>
</dbReference>
<dbReference type="GO" id="GO:0015628">
    <property type="term" value="P:protein secretion by the type II secretion system"/>
    <property type="evidence" value="ECO:0007669"/>
    <property type="project" value="InterPro"/>
</dbReference>
<organism evidence="4 5">
    <name type="scientific">Desulfitobacterium dehalogenans (strain ATCC 51507 / DSM 9161 / JW/IU-DC1)</name>
    <dbReference type="NCBI Taxonomy" id="756499"/>
    <lineage>
        <taxon>Bacteria</taxon>
        <taxon>Bacillati</taxon>
        <taxon>Bacillota</taxon>
        <taxon>Clostridia</taxon>
        <taxon>Eubacteriales</taxon>
        <taxon>Desulfitobacteriaceae</taxon>
        <taxon>Desulfitobacterium</taxon>
    </lineage>
</organism>
<keyword evidence="2" id="KW-1133">Transmembrane helix</keyword>
<sequence>MELVEYYVCIQNRTKLLWNIGEWYDFMGNQRKQEGFTLLEVLLILCLMMVIIGIASPRWSSAENYTSTQGDLANRVRIEGAVELYKLDTGMLPEGIDALYSPPPGIKGWRGPYLRQDFVKPTRNGESYELNERGKVIP</sequence>
<dbReference type="SUPFAM" id="SSF54523">
    <property type="entry name" value="Pili subunits"/>
    <property type="match status" value="1"/>
</dbReference>
<feature type="domain" description="Type II secretion system protein GspG C-terminal" evidence="3">
    <location>
        <begin position="77"/>
        <end position="134"/>
    </location>
</feature>
<keyword evidence="2" id="KW-0472">Membrane</keyword>
<dbReference type="Proteomes" id="UP000006053">
    <property type="component" value="Chromosome"/>
</dbReference>
<dbReference type="PRINTS" id="PR00813">
    <property type="entry name" value="BCTERIALGSPG"/>
</dbReference>